<evidence type="ECO:0000256" key="1">
    <source>
        <dbReference type="ARBA" id="ARBA00022552"/>
    </source>
</evidence>
<keyword evidence="3" id="KW-0378">Hydrolase</keyword>
<keyword evidence="8" id="KW-1185">Reference proteome</keyword>
<name>A0A9W9I150_9EURO</name>
<dbReference type="GO" id="GO:0000027">
    <property type="term" value="P:ribosomal large subunit assembly"/>
    <property type="evidence" value="ECO:0007669"/>
    <property type="project" value="TreeGrafter"/>
</dbReference>
<gene>
    <name evidence="7" type="ORF">N7492_006813</name>
</gene>
<dbReference type="InterPro" id="IPR047021">
    <property type="entry name" value="REXO1/3/4-like"/>
</dbReference>
<evidence type="ECO:0000256" key="4">
    <source>
        <dbReference type="ARBA" id="ARBA00022839"/>
    </source>
</evidence>
<reference evidence="7" key="2">
    <citation type="journal article" date="2023" name="IMA Fungus">
        <title>Comparative genomic study of the Penicillium genus elucidates a diverse pangenome and 15 lateral gene transfer events.</title>
        <authorList>
            <person name="Petersen C."/>
            <person name="Sorensen T."/>
            <person name="Nielsen M.R."/>
            <person name="Sondergaard T.E."/>
            <person name="Sorensen J.L."/>
            <person name="Fitzpatrick D.A."/>
            <person name="Frisvad J.C."/>
            <person name="Nielsen K.L."/>
        </authorList>
    </citation>
    <scope>NUCLEOTIDE SEQUENCE</scope>
    <source>
        <strain evidence="7">IBT 21917</strain>
    </source>
</reference>
<dbReference type="GO" id="GO:0006364">
    <property type="term" value="P:rRNA processing"/>
    <property type="evidence" value="ECO:0007669"/>
    <property type="project" value="UniProtKB-KW"/>
</dbReference>
<dbReference type="Gene3D" id="3.30.420.10">
    <property type="entry name" value="Ribonuclease H-like superfamily/Ribonuclease H"/>
    <property type="match status" value="1"/>
</dbReference>
<dbReference type="GO" id="GO:0005634">
    <property type="term" value="C:nucleus"/>
    <property type="evidence" value="ECO:0007669"/>
    <property type="project" value="TreeGrafter"/>
</dbReference>
<dbReference type="InterPro" id="IPR012337">
    <property type="entry name" value="RNaseH-like_sf"/>
</dbReference>
<evidence type="ECO:0000313" key="8">
    <source>
        <dbReference type="Proteomes" id="UP001146351"/>
    </source>
</evidence>
<keyword evidence="4" id="KW-0269">Exonuclease</keyword>
<evidence type="ECO:0000256" key="3">
    <source>
        <dbReference type="ARBA" id="ARBA00022801"/>
    </source>
</evidence>
<feature type="domain" description="Exonuclease" evidence="6">
    <location>
        <begin position="313"/>
        <end position="480"/>
    </location>
</feature>
<dbReference type="InterPro" id="IPR036397">
    <property type="entry name" value="RNaseH_sf"/>
</dbReference>
<dbReference type="AlphaFoldDB" id="A0A9W9I150"/>
<dbReference type="GO" id="GO:0003676">
    <property type="term" value="F:nucleic acid binding"/>
    <property type="evidence" value="ECO:0007669"/>
    <property type="project" value="InterPro"/>
</dbReference>
<accession>A0A9W9I150</accession>
<dbReference type="OrthoDB" id="16516at2759"/>
<keyword evidence="2" id="KW-0540">Nuclease</keyword>
<dbReference type="Proteomes" id="UP001146351">
    <property type="component" value="Unassembled WGS sequence"/>
</dbReference>
<sequence>MPKYGVAPGVYTASRAVADIPPRIVHNPRRRTLWAMPIEQTEEYSADIHALELNTDEIIKLNYNRGTWSRKELKKKERCPRCRRPRHFRKFDLDLALPPEPEDTQERNIDAGGVERPLNEDTKMVIDDLMHIIPPSLEALPERIFLRPGKGVYFAKYMRHEDIPVDISWSSGAFWPSGHGAWPQPGVLDISRAGPHMDFSDDPTTNPWGIYLKPGPDGTMQHHDTSSKNFRYTYLSKIETSNPFNSDLAYVVSEMSDEEHFEFEEIWTCCNEPGEAPGCVKHRKHAPDAWSRYVLEKYWQMHHTPQSVRAPRDAVVLDCEMGINVRGDQELIRVTLLDYYTGEVLIDALVDPNMELLHTNLRWSGVSFAMLNRARAKGKCLRGRMDALERICDFVGPKTTLIMHGGQNDLAALRWSHDKIIDTAQLEYRRVGDSGLRSLKVLAQRFLHSEIQNEKNGHDSLQDAFATRDLCDWYVRFLPREAKKDKKSYPLCFDIPPWRESKEVKEQHRRAEAVLIRELCRIEL</sequence>
<dbReference type="PANTHER" id="PTHR12801">
    <property type="entry name" value="RNA EXONUCLEASE REXO1 / RECO3 FAMILY MEMBER-RELATED"/>
    <property type="match status" value="1"/>
</dbReference>
<keyword evidence="1" id="KW-0698">rRNA processing</keyword>
<dbReference type="EMBL" id="JAPQKO010000005">
    <property type="protein sequence ID" value="KAJ5161421.1"/>
    <property type="molecule type" value="Genomic_DNA"/>
</dbReference>
<dbReference type="InterPro" id="IPR013520">
    <property type="entry name" value="Ribonucl_H"/>
</dbReference>
<proteinExistence type="predicted"/>
<evidence type="ECO:0000256" key="5">
    <source>
        <dbReference type="ARBA" id="ARBA00025599"/>
    </source>
</evidence>
<comment type="function">
    <text evidence="5">Exoribonuclease involved in ribosome biosynthesis. Involved in the processing of ITS1, the internal transcribed spacer localized between the 18S and 5.8S rRNAs.</text>
</comment>
<dbReference type="CDD" id="cd06137">
    <property type="entry name" value="DEDDh_RNase"/>
    <property type="match status" value="1"/>
</dbReference>
<dbReference type="GO" id="GO:0004527">
    <property type="term" value="F:exonuclease activity"/>
    <property type="evidence" value="ECO:0007669"/>
    <property type="project" value="UniProtKB-KW"/>
</dbReference>
<organism evidence="7 8">
    <name type="scientific">Penicillium capsulatum</name>
    <dbReference type="NCBI Taxonomy" id="69766"/>
    <lineage>
        <taxon>Eukaryota</taxon>
        <taxon>Fungi</taxon>
        <taxon>Dikarya</taxon>
        <taxon>Ascomycota</taxon>
        <taxon>Pezizomycotina</taxon>
        <taxon>Eurotiomycetes</taxon>
        <taxon>Eurotiomycetidae</taxon>
        <taxon>Eurotiales</taxon>
        <taxon>Aspergillaceae</taxon>
        <taxon>Penicillium</taxon>
    </lineage>
</organism>
<protein>
    <recommendedName>
        <fullName evidence="6">Exonuclease domain-containing protein</fullName>
    </recommendedName>
</protein>
<reference evidence="7" key="1">
    <citation type="submission" date="2022-11" db="EMBL/GenBank/DDBJ databases">
        <authorList>
            <person name="Petersen C."/>
        </authorList>
    </citation>
    <scope>NUCLEOTIDE SEQUENCE</scope>
    <source>
        <strain evidence="7">IBT 21917</strain>
    </source>
</reference>
<comment type="caution">
    <text evidence="7">The sequence shown here is derived from an EMBL/GenBank/DDBJ whole genome shotgun (WGS) entry which is preliminary data.</text>
</comment>
<dbReference type="SUPFAM" id="SSF53098">
    <property type="entry name" value="Ribonuclease H-like"/>
    <property type="match status" value="1"/>
</dbReference>
<dbReference type="PANTHER" id="PTHR12801:SF45">
    <property type="entry name" value="RNA EXONUCLEASE 4"/>
    <property type="match status" value="1"/>
</dbReference>
<evidence type="ECO:0000256" key="2">
    <source>
        <dbReference type="ARBA" id="ARBA00022722"/>
    </source>
</evidence>
<evidence type="ECO:0000259" key="6">
    <source>
        <dbReference type="SMART" id="SM00479"/>
    </source>
</evidence>
<evidence type="ECO:0000313" key="7">
    <source>
        <dbReference type="EMBL" id="KAJ5161421.1"/>
    </source>
</evidence>
<dbReference type="SMART" id="SM00479">
    <property type="entry name" value="EXOIII"/>
    <property type="match status" value="1"/>
</dbReference>